<dbReference type="InterPro" id="IPR000788">
    <property type="entry name" value="RNR_lg_C"/>
</dbReference>
<evidence type="ECO:0000256" key="4">
    <source>
        <dbReference type="ARBA" id="ARBA00022741"/>
    </source>
</evidence>
<proteinExistence type="inferred from homology"/>
<dbReference type="SUPFAM" id="SSF48168">
    <property type="entry name" value="R1 subunit of ribonucleotide reductase, N-terminal domain"/>
    <property type="match status" value="1"/>
</dbReference>
<comment type="caution">
    <text evidence="13">The sequence shown here is derived from an EMBL/GenBank/DDBJ whole genome shotgun (WGS) entry which is preliminary data.</text>
</comment>
<sequence>MEVFNMVKSDSKTPNNSKEMLSSFKEANIAAGEKTFTVVKRNGTIVPFRKERIFKAIEAAFRDTKKLSKEAPLPKDLIQIAEVITNEVVDKLFELASKNVTLTVEGIQDLVEVTLMKNGHHDVARDYIIYRDHHKEMRGDDPRNLKIIRKDSENPVRFNPIKVAASMEKIFRRLHEIEGPTPDEIISIVNTLSQQVVGEAVNLAKTEELHVHHIQNLVEEALMGAGYFQAAKSYILYRAEKGQQTAATAARPKKKRRKAKDGERKFEMEGGKTISESELLDRLDHACRGFEKIVKPEDLLEGAILNFYEGIKEEEIDQALIMATKAHIEKDPIYSKISARLLLDVLYRETIGCDTLDHDVEKKHHAYFKEYIAHGIKIERVSPKLADFDLDALGKAMKLERDDKFQYLGLQTLYDRYFIHDMGRRLETPQIFWMRVAMGLSINEEDKTKYALQFYETLSKHDYLSATPTLFNSGTTHSQLSSCYLSTVMDDLEHIFKTVADDAQLSKWAGGLGNDWTNVRGTGARIKGTNGQSQGIIPFLKVANDTAVAVNQGGKRKGAMCAYLETWHIDIEDFIELRKNTGDERRRTHDMNTANWIPDLFMKRVKENGTWTLFSPNETPDLHDLYGKAFEKRYTEYEKMADEGKITLWKRVEALQLWRKMLSMLFETGHPWITFKDPANIRSPQDHTGVVHSSNLCTEILLNTSKEETAVCNLGSVNLAEHVTEKGLDEKKLAQTIHTAIRMLDNVIDVNFYPIPETKTANMAHRAIGLGLMGFQDALNILGVSYASHEAVEFADKSMEIISYYAILYSSELAKERNPYPSYKGSKWERGLLPIDTIDLLEKERGETVEMDRSTSMDWSKVRESIQKHGMRHSNVMAIAPTATIANIAGVTASIEPNYKNLYAKSNLSGEFTFCNPHLVAELKKLKVWDNQMIDDLKYFDGSVLEIERIPEDLKKQYLTCFEIDSEWIIECGSRRQKWIDQAQSLNLYLAEPSGKKLHNMYLFAWKKGVKTTYYCRTLGATQIEKSTLDINKRSLQPRWMKSESPSARVKIDRESEPSVPVCNLEEGCESCQ</sequence>
<protein>
    <recommendedName>
        <fullName evidence="2 10">Ribonucleoside-diphosphate reductase</fullName>
        <ecNumber evidence="2 10">1.17.4.1</ecNumber>
    </recommendedName>
</protein>
<feature type="region of interest" description="Disordered" evidence="11">
    <location>
        <begin position="246"/>
        <end position="265"/>
    </location>
</feature>
<accession>A0ABS0AXF0</accession>
<evidence type="ECO:0000256" key="2">
    <source>
        <dbReference type="ARBA" id="ARBA00012274"/>
    </source>
</evidence>
<evidence type="ECO:0000313" key="14">
    <source>
        <dbReference type="Proteomes" id="UP001194714"/>
    </source>
</evidence>
<dbReference type="PRINTS" id="PR01183">
    <property type="entry name" value="RIBORDTASEM1"/>
</dbReference>
<evidence type="ECO:0000256" key="8">
    <source>
        <dbReference type="ARBA" id="ARBA00047754"/>
    </source>
</evidence>
<organism evidence="13 14">
    <name type="scientific">Candidatus Neptunichlamydia vexilliferae</name>
    <dbReference type="NCBI Taxonomy" id="1651774"/>
    <lineage>
        <taxon>Bacteria</taxon>
        <taxon>Pseudomonadati</taxon>
        <taxon>Chlamydiota</taxon>
        <taxon>Chlamydiia</taxon>
        <taxon>Parachlamydiales</taxon>
        <taxon>Simkaniaceae</taxon>
        <taxon>Candidatus Neptunichlamydia</taxon>
    </lineage>
</organism>
<dbReference type="Pfam" id="PF00317">
    <property type="entry name" value="Ribonuc_red_lgN"/>
    <property type="match status" value="1"/>
</dbReference>
<dbReference type="Gene3D" id="3.20.70.20">
    <property type="match status" value="1"/>
</dbReference>
<evidence type="ECO:0000256" key="5">
    <source>
        <dbReference type="ARBA" id="ARBA00022840"/>
    </source>
</evidence>
<dbReference type="CDD" id="cd01679">
    <property type="entry name" value="RNR_I"/>
    <property type="match status" value="1"/>
</dbReference>
<dbReference type="SUPFAM" id="SSF51998">
    <property type="entry name" value="PFL-like glycyl radical enzymes"/>
    <property type="match status" value="1"/>
</dbReference>
<dbReference type="EMBL" id="JAAEJV010000004">
    <property type="protein sequence ID" value="MBF5058817.1"/>
    <property type="molecule type" value="Genomic_DNA"/>
</dbReference>
<dbReference type="InterPro" id="IPR013346">
    <property type="entry name" value="NrdE_NrdA_C"/>
</dbReference>
<evidence type="ECO:0000256" key="10">
    <source>
        <dbReference type="RuleBase" id="RU003410"/>
    </source>
</evidence>
<dbReference type="InterPro" id="IPR013509">
    <property type="entry name" value="RNR_lsu_N"/>
</dbReference>
<evidence type="ECO:0000256" key="7">
    <source>
        <dbReference type="ARBA" id="ARBA00023116"/>
    </source>
</evidence>
<comment type="catalytic activity">
    <reaction evidence="8 10">
        <text>a 2'-deoxyribonucleoside 5'-diphosphate + [thioredoxin]-disulfide + H2O = a ribonucleoside 5'-diphosphate + [thioredoxin]-dithiol</text>
        <dbReference type="Rhea" id="RHEA:23252"/>
        <dbReference type="Rhea" id="RHEA-COMP:10698"/>
        <dbReference type="Rhea" id="RHEA-COMP:10700"/>
        <dbReference type="ChEBI" id="CHEBI:15377"/>
        <dbReference type="ChEBI" id="CHEBI:29950"/>
        <dbReference type="ChEBI" id="CHEBI:50058"/>
        <dbReference type="ChEBI" id="CHEBI:57930"/>
        <dbReference type="ChEBI" id="CHEBI:73316"/>
        <dbReference type="EC" id="1.17.4.1"/>
    </reaction>
</comment>
<dbReference type="Pfam" id="PF02867">
    <property type="entry name" value="Ribonuc_red_lgC"/>
    <property type="match status" value="1"/>
</dbReference>
<dbReference type="InterPro" id="IPR039718">
    <property type="entry name" value="Rrm1"/>
</dbReference>
<dbReference type="EC" id="1.17.4.1" evidence="2 10"/>
<keyword evidence="6 10" id="KW-0560">Oxidoreductase</keyword>
<reference evidence="13 14" key="1">
    <citation type="submission" date="2020-01" db="EMBL/GenBank/DDBJ databases">
        <title>Draft genome sequence of Cand. Neptunochlamydia vexilliferae K9.</title>
        <authorList>
            <person name="Schulz F."/>
            <person name="Koestlbacher S."/>
            <person name="Wascher F."/>
            <person name="Pizzetti I."/>
            <person name="Horn M."/>
        </authorList>
    </citation>
    <scope>NUCLEOTIDE SEQUENCE [LARGE SCALE GENOMIC DNA]</scope>
    <source>
        <strain evidence="13 14">K9</strain>
    </source>
</reference>
<dbReference type="Proteomes" id="UP001194714">
    <property type="component" value="Unassembled WGS sequence"/>
</dbReference>
<evidence type="ECO:0000256" key="3">
    <source>
        <dbReference type="ARBA" id="ARBA00022533"/>
    </source>
</evidence>
<evidence type="ECO:0000256" key="11">
    <source>
        <dbReference type="SAM" id="MobiDB-lite"/>
    </source>
</evidence>
<dbReference type="GO" id="GO:0004748">
    <property type="term" value="F:ribonucleoside-diphosphate reductase activity, thioredoxin disulfide as acceptor"/>
    <property type="evidence" value="ECO:0007669"/>
    <property type="project" value="UniProtKB-EC"/>
</dbReference>
<feature type="domain" description="ATP-cone" evidence="12">
    <location>
        <begin position="255"/>
        <end position="352"/>
    </location>
</feature>
<evidence type="ECO:0000256" key="9">
    <source>
        <dbReference type="PROSITE-ProRule" id="PRU00492"/>
    </source>
</evidence>
<dbReference type="PROSITE" id="PS51161">
    <property type="entry name" value="ATP_CONE"/>
    <property type="match status" value="3"/>
</dbReference>
<keyword evidence="4 9" id="KW-0547">Nucleotide-binding</keyword>
<keyword evidence="14" id="KW-1185">Reference proteome</keyword>
<dbReference type="NCBIfam" id="NF009029">
    <property type="entry name" value="PRK12365.1"/>
    <property type="match status" value="1"/>
</dbReference>
<evidence type="ECO:0000259" key="12">
    <source>
        <dbReference type="PROSITE" id="PS51161"/>
    </source>
</evidence>
<dbReference type="Pfam" id="PF03477">
    <property type="entry name" value="ATP-cone"/>
    <property type="match status" value="2"/>
</dbReference>
<dbReference type="InterPro" id="IPR008926">
    <property type="entry name" value="RNR_R1-su_N"/>
</dbReference>
<name>A0ABS0AXF0_9BACT</name>
<evidence type="ECO:0000256" key="1">
    <source>
        <dbReference type="ARBA" id="ARBA00010406"/>
    </source>
</evidence>
<dbReference type="NCBIfam" id="NF005544">
    <property type="entry name" value="PRK07207.1"/>
    <property type="match status" value="1"/>
</dbReference>
<gene>
    <name evidence="13" type="ORF">NEPTK9_000316</name>
</gene>
<dbReference type="PANTHER" id="PTHR11573:SF6">
    <property type="entry name" value="RIBONUCLEOSIDE-DIPHOSPHATE REDUCTASE LARGE SUBUNIT"/>
    <property type="match status" value="1"/>
</dbReference>
<keyword evidence="3" id="KW-0021">Allosteric enzyme</keyword>
<evidence type="ECO:0000256" key="6">
    <source>
        <dbReference type="ARBA" id="ARBA00023002"/>
    </source>
</evidence>
<dbReference type="InterPro" id="IPR005144">
    <property type="entry name" value="ATP-cone_dom"/>
</dbReference>
<comment type="similarity">
    <text evidence="1 10">Belongs to the ribonucleoside diphosphate reductase large chain family.</text>
</comment>
<comment type="function">
    <text evidence="10">Provides the precursors necessary for DNA synthesis. Catalyzes the biosynthesis of deoxyribonucleotides from the corresponding ribonucleotides.</text>
</comment>
<dbReference type="NCBIfam" id="TIGR02506">
    <property type="entry name" value="NrdE_NrdA"/>
    <property type="match status" value="1"/>
</dbReference>
<evidence type="ECO:0000313" key="13">
    <source>
        <dbReference type="EMBL" id="MBF5058817.1"/>
    </source>
</evidence>
<dbReference type="PROSITE" id="PS00089">
    <property type="entry name" value="RIBORED_LARGE"/>
    <property type="match status" value="1"/>
</dbReference>
<dbReference type="PANTHER" id="PTHR11573">
    <property type="entry name" value="RIBONUCLEOSIDE-DIPHOSPHATE REDUCTASE LARGE CHAIN"/>
    <property type="match status" value="1"/>
</dbReference>
<feature type="domain" description="ATP-cone" evidence="12">
    <location>
        <begin position="36"/>
        <end position="138"/>
    </location>
</feature>
<keyword evidence="7 10" id="KW-0215">Deoxyribonucleotide synthesis</keyword>
<keyword evidence="5 9" id="KW-0067">ATP-binding</keyword>
<feature type="domain" description="ATP-cone" evidence="12">
    <location>
        <begin position="145"/>
        <end position="245"/>
    </location>
</feature>